<dbReference type="GO" id="GO:0050650">
    <property type="term" value="P:chondroitin sulfate proteoglycan biosynthetic process"/>
    <property type="evidence" value="ECO:0007669"/>
    <property type="project" value="TreeGrafter"/>
</dbReference>
<evidence type="ECO:0000313" key="15">
    <source>
        <dbReference type="EMBL" id="EKC50210.1"/>
    </source>
</evidence>
<evidence type="ECO:0000256" key="3">
    <source>
        <dbReference type="ARBA" id="ARBA00022676"/>
    </source>
</evidence>
<evidence type="ECO:0000256" key="7">
    <source>
        <dbReference type="ARBA" id="ARBA00022824"/>
    </source>
</evidence>
<keyword evidence="8" id="KW-0735">Signal-anchor</keyword>
<gene>
    <name evidence="15" type="ORF">LEA_18007</name>
</gene>
<reference evidence="15" key="1">
    <citation type="journal article" date="2013" name="Environ. Microbiol.">
        <title>Microbiota from the distal guts of lean and obese adolescents exhibit partial functional redundancy besides clear differences in community structure.</title>
        <authorList>
            <person name="Ferrer M."/>
            <person name="Ruiz A."/>
            <person name="Lanza F."/>
            <person name="Haange S.B."/>
            <person name="Oberbach A."/>
            <person name="Till H."/>
            <person name="Bargiela R."/>
            <person name="Campoy C."/>
            <person name="Segura M.T."/>
            <person name="Richter M."/>
            <person name="von Bergen M."/>
            <person name="Seifert J."/>
            <person name="Suarez A."/>
        </authorList>
    </citation>
    <scope>NUCLEOTIDE SEQUENCE</scope>
</reference>
<evidence type="ECO:0000256" key="11">
    <source>
        <dbReference type="ARBA" id="ARBA00023136"/>
    </source>
</evidence>
<name>K1S8Z6_9ZZZZ</name>
<evidence type="ECO:0000256" key="6">
    <source>
        <dbReference type="ARBA" id="ARBA00022723"/>
    </source>
</evidence>
<dbReference type="EMBL" id="AJWY01012342">
    <property type="protein sequence ID" value="EKC50210.1"/>
    <property type="molecule type" value="Genomic_DNA"/>
</dbReference>
<dbReference type="PANTHER" id="PTHR46025:SF3">
    <property type="entry name" value="XYLOSYLTRANSFERASE OXT"/>
    <property type="match status" value="1"/>
</dbReference>
<evidence type="ECO:0000256" key="1">
    <source>
        <dbReference type="ARBA" id="ARBA00004323"/>
    </source>
</evidence>
<keyword evidence="6" id="KW-0479">Metal-binding</keyword>
<keyword evidence="3" id="KW-0328">Glycosyltransferase</keyword>
<dbReference type="GO" id="GO:0015012">
    <property type="term" value="P:heparan sulfate proteoglycan biosynthetic process"/>
    <property type="evidence" value="ECO:0007669"/>
    <property type="project" value="TreeGrafter"/>
</dbReference>
<evidence type="ECO:0000256" key="14">
    <source>
        <dbReference type="ARBA" id="ARBA00042865"/>
    </source>
</evidence>
<dbReference type="InterPro" id="IPR043538">
    <property type="entry name" value="XYLT"/>
</dbReference>
<keyword evidence="4 15" id="KW-0808">Transferase</keyword>
<organism evidence="15">
    <name type="scientific">human gut metagenome</name>
    <dbReference type="NCBI Taxonomy" id="408170"/>
    <lineage>
        <taxon>unclassified sequences</taxon>
        <taxon>metagenomes</taxon>
        <taxon>organismal metagenomes</taxon>
    </lineage>
</organism>
<dbReference type="GO" id="GO:0046872">
    <property type="term" value="F:metal ion binding"/>
    <property type="evidence" value="ECO:0007669"/>
    <property type="project" value="UniProtKB-KW"/>
</dbReference>
<evidence type="ECO:0000256" key="10">
    <source>
        <dbReference type="ARBA" id="ARBA00023034"/>
    </source>
</evidence>
<sequence length="208" mass="25181">MKHGPYAYYHLLSGQDLPIKSQDYIHQFFEEHQGKEFVGINHGEEFEWDCRRKMMRYWLFTSLTRSKYGALNAITRRLNKYLSILLMPFLHRQKMDFVKGANWVSITQACVEYVVSQKPFVLKRFNYTFCPDEFFLQTLVWNHPDFRAALYSEKDEYEGCMRLIDWKRGNPYVWTLADKEELEQSNRLFARKFDMKHEDIIRWIKASC</sequence>
<dbReference type="GO" id="GO:0000139">
    <property type="term" value="C:Golgi membrane"/>
    <property type="evidence" value="ECO:0007669"/>
    <property type="project" value="UniProtKB-SubCell"/>
</dbReference>
<keyword evidence="12" id="KW-1015">Disulfide bond</keyword>
<dbReference type="AlphaFoldDB" id="K1S8Z6"/>
<evidence type="ECO:0000256" key="13">
    <source>
        <dbReference type="ARBA" id="ARBA00023180"/>
    </source>
</evidence>
<dbReference type="GO" id="GO:0005789">
    <property type="term" value="C:endoplasmic reticulum membrane"/>
    <property type="evidence" value="ECO:0007669"/>
    <property type="project" value="UniProtKB-SubCell"/>
</dbReference>
<keyword evidence="10" id="KW-0333">Golgi apparatus</keyword>
<keyword evidence="5" id="KW-0812">Transmembrane</keyword>
<evidence type="ECO:0000256" key="12">
    <source>
        <dbReference type="ARBA" id="ARBA00023157"/>
    </source>
</evidence>
<keyword evidence="9" id="KW-1133">Transmembrane helix</keyword>
<dbReference type="Pfam" id="PF02485">
    <property type="entry name" value="Branch"/>
    <property type="match status" value="1"/>
</dbReference>
<accession>K1S8Z6</accession>
<dbReference type="InterPro" id="IPR003406">
    <property type="entry name" value="Glyco_trans_14"/>
</dbReference>
<evidence type="ECO:0000256" key="5">
    <source>
        <dbReference type="ARBA" id="ARBA00022692"/>
    </source>
</evidence>
<evidence type="ECO:0000256" key="8">
    <source>
        <dbReference type="ARBA" id="ARBA00022968"/>
    </source>
</evidence>
<dbReference type="PANTHER" id="PTHR46025">
    <property type="entry name" value="XYLOSYLTRANSFERASE OXT"/>
    <property type="match status" value="1"/>
</dbReference>
<evidence type="ECO:0000256" key="9">
    <source>
        <dbReference type="ARBA" id="ARBA00022989"/>
    </source>
</evidence>
<evidence type="ECO:0000256" key="4">
    <source>
        <dbReference type="ARBA" id="ARBA00022679"/>
    </source>
</evidence>
<keyword evidence="13" id="KW-0325">Glycoprotein</keyword>
<keyword evidence="7" id="KW-0256">Endoplasmic reticulum</keyword>
<protein>
    <recommendedName>
        <fullName evidence="14">Peptide O-xylosyltransferase</fullName>
    </recommendedName>
</protein>
<comment type="caution">
    <text evidence="15">The sequence shown here is derived from an EMBL/GenBank/DDBJ whole genome shotgun (WGS) entry which is preliminary data.</text>
</comment>
<comment type="subcellular location">
    <subcellularLocation>
        <location evidence="2">Endoplasmic reticulum membrane</location>
        <topology evidence="2">Single-pass type II membrane protein</topology>
    </subcellularLocation>
    <subcellularLocation>
        <location evidence="1">Golgi apparatus membrane</location>
        <topology evidence="1">Single-pass type II membrane protein</topology>
    </subcellularLocation>
</comment>
<keyword evidence="11" id="KW-0472">Membrane</keyword>
<dbReference type="GO" id="GO:0030158">
    <property type="term" value="F:protein xylosyltransferase activity"/>
    <property type="evidence" value="ECO:0007669"/>
    <property type="project" value="InterPro"/>
</dbReference>
<proteinExistence type="predicted"/>
<evidence type="ECO:0000256" key="2">
    <source>
        <dbReference type="ARBA" id="ARBA00004648"/>
    </source>
</evidence>